<evidence type="ECO:0000256" key="8">
    <source>
        <dbReference type="ARBA" id="ARBA00023212"/>
    </source>
</evidence>
<dbReference type="Gene3D" id="3.10.50.40">
    <property type="match status" value="2"/>
</dbReference>
<dbReference type="GO" id="GO:0006364">
    <property type="term" value="P:rRNA processing"/>
    <property type="evidence" value="ECO:0007669"/>
    <property type="project" value="InterPro"/>
</dbReference>
<dbReference type="InterPro" id="IPR043323">
    <property type="entry name" value="PIN4"/>
</dbReference>
<feature type="domain" description="PpiC" evidence="14">
    <location>
        <begin position="70"/>
        <end position="163"/>
    </location>
</feature>
<proteinExistence type="inferred from homology"/>
<evidence type="ECO:0000256" key="10">
    <source>
        <dbReference type="ARBA" id="ARBA00023242"/>
    </source>
</evidence>
<feature type="compositionally biased region" description="Gly residues" evidence="13">
    <location>
        <begin position="9"/>
        <end position="29"/>
    </location>
</feature>
<evidence type="ECO:0000256" key="13">
    <source>
        <dbReference type="SAM" id="MobiDB-lite"/>
    </source>
</evidence>
<protein>
    <recommendedName>
        <fullName evidence="12">Peptidyl-prolyl cis-trans isomerase</fullName>
        <ecNumber evidence="12">5.2.1.8</ecNumber>
    </recommendedName>
</protein>
<keyword evidence="6 11" id="KW-0697">Rotamase</keyword>
<dbReference type="EMBL" id="CAJNRE010014946">
    <property type="protein sequence ID" value="CAF2133131.1"/>
    <property type="molecule type" value="Genomic_DNA"/>
</dbReference>
<dbReference type="GO" id="GO:0005819">
    <property type="term" value="C:spindle"/>
    <property type="evidence" value="ECO:0007669"/>
    <property type="project" value="UniProtKB-SubCell"/>
</dbReference>
<dbReference type="GO" id="GO:0003677">
    <property type="term" value="F:DNA binding"/>
    <property type="evidence" value="ECO:0007669"/>
    <property type="project" value="UniProtKB-KW"/>
</dbReference>
<evidence type="ECO:0000256" key="6">
    <source>
        <dbReference type="ARBA" id="ARBA00023110"/>
    </source>
</evidence>
<name>A0A816W5T0_9BILA</name>
<dbReference type="GO" id="GO:0003755">
    <property type="term" value="F:peptidyl-prolyl cis-trans isomerase activity"/>
    <property type="evidence" value="ECO:0007669"/>
    <property type="project" value="UniProtKB-UniRule"/>
</dbReference>
<organism evidence="15 16">
    <name type="scientific">Rotaria magnacalcarata</name>
    <dbReference type="NCBI Taxonomy" id="392030"/>
    <lineage>
        <taxon>Eukaryota</taxon>
        <taxon>Metazoa</taxon>
        <taxon>Spiralia</taxon>
        <taxon>Gnathifera</taxon>
        <taxon>Rotifera</taxon>
        <taxon>Eurotatoria</taxon>
        <taxon>Bdelloidea</taxon>
        <taxon>Philodinida</taxon>
        <taxon>Philodinidae</taxon>
        <taxon>Rotaria</taxon>
    </lineage>
</organism>
<reference evidence="15" key="1">
    <citation type="submission" date="2021-02" db="EMBL/GenBank/DDBJ databases">
        <authorList>
            <person name="Nowell W R."/>
        </authorList>
    </citation>
    <scope>NUCLEOTIDE SEQUENCE</scope>
</reference>
<gene>
    <name evidence="15" type="ORF">MBJ925_LOCUS27973</name>
</gene>
<accession>A0A816W5T0</accession>
<evidence type="ECO:0000256" key="4">
    <source>
        <dbReference type="ARBA" id="ARBA00010242"/>
    </source>
</evidence>
<dbReference type="PROSITE" id="PS50198">
    <property type="entry name" value="PPIC_PPIASE_2"/>
    <property type="match status" value="1"/>
</dbReference>
<keyword evidence="5" id="KW-0963">Cytoplasm</keyword>
<feature type="region of interest" description="Disordered" evidence="13">
    <location>
        <begin position="1"/>
        <end position="30"/>
    </location>
</feature>
<evidence type="ECO:0000256" key="12">
    <source>
        <dbReference type="RuleBase" id="RU363014"/>
    </source>
</evidence>
<evidence type="ECO:0000256" key="1">
    <source>
        <dbReference type="ARBA" id="ARBA00000971"/>
    </source>
</evidence>
<keyword evidence="10" id="KW-0539">Nucleus</keyword>
<dbReference type="SUPFAM" id="SSF54534">
    <property type="entry name" value="FKBP-like"/>
    <property type="match status" value="2"/>
</dbReference>
<evidence type="ECO:0000256" key="3">
    <source>
        <dbReference type="ARBA" id="ARBA00004604"/>
    </source>
</evidence>
<evidence type="ECO:0000256" key="2">
    <source>
        <dbReference type="ARBA" id="ARBA00004186"/>
    </source>
</evidence>
<sequence length="165" mass="17672">MSGKKGNGKGKGASAGGDSGEASGGGTKGGTSVKVRHILCEKQSKILEALEKINSGMKFDEVARTYSEDKARHGVRHILCEKQSKILEALEKINSGMKFDEVARTYSEDKARHGGDLGWMTRGSMVGEFQDAAFALPVSTLAKPVISPIVKTKHGYHIIIVEGKK</sequence>
<dbReference type="AlphaFoldDB" id="A0A816W5T0"/>
<comment type="catalytic activity">
    <reaction evidence="1 12">
        <text>[protein]-peptidylproline (omega=180) = [protein]-peptidylproline (omega=0)</text>
        <dbReference type="Rhea" id="RHEA:16237"/>
        <dbReference type="Rhea" id="RHEA-COMP:10747"/>
        <dbReference type="Rhea" id="RHEA-COMP:10748"/>
        <dbReference type="ChEBI" id="CHEBI:83833"/>
        <dbReference type="ChEBI" id="CHEBI:83834"/>
        <dbReference type="EC" id="5.2.1.8"/>
    </reaction>
</comment>
<evidence type="ECO:0000313" key="15">
    <source>
        <dbReference type="EMBL" id="CAF2133131.1"/>
    </source>
</evidence>
<dbReference type="FunFam" id="3.10.50.40:FF:000015">
    <property type="entry name" value="Peptidyl-prolyl cis-trans isomerase"/>
    <property type="match status" value="1"/>
</dbReference>
<keyword evidence="7" id="KW-0238">DNA-binding</keyword>
<dbReference type="Proteomes" id="UP000663824">
    <property type="component" value="Unassembled WGS sequence"/>
</dbReference>
<evidence type="ECO:0000256" key="5">
    <source>
        <dbReference type="ARBA" id="ARBA00022490"/>
    </source>
</evidence>
<dbReference type="InterPro" id="IPR046357">
    <property type="entry name" value="PPIase_dom_sf"/>
</dbReference>
<dbReference type="PANTHER" id="PTHR45995">
    <property type="match status" value="1"/>
</dbReference>
<evidence type="ECO:0000256" key="11">
    <source>
        <dbReference type="PROSITE-ProRule" id="PRU00278"/>
    </source>
</evidence>
<keyword evidence="8" id="KW-0206">Cytoskeleton</keyword>
<keyword evidence="9 11" id="KW-0413">Isomerase</keyword>
<evidence type="ECO:0000256" key="7">
    <source>
        <dbReference type="ARBA" id="ARBA00023125"/>
    </source>
</evidence>
<evidence type="ECO:0000259" key="14">
    <source>
        <dbReference type="PROSITE" id="PS50198"/>
    </source>
</evidence>
<evidence type="ECO:0000256" key="9">
    <source>
        <dbReference type="ARBA" id="ARBA00023235"/>
    </source>
</evidence>
<evidence type="ECO:0000313" key="16">
    <source>
        <dbReference type="Proteomes" id="UP000663824"/>
    </source>
</evidence>
<comment type="caution">
    <text evidence="15">The sequence shown here is derived from an EMBL/GenBank/DDBJ whole genome shotgun (WGS) entry which is preliminary data.</text>
</comment>
<comment type="similarity">
    <text evidence="4">Belongs to the PpiC/parvulin rotamase family. PIN4 subfamily.</text>
</comment>
<dbReference type="InterPro" id="IPR000297">
    <property type="entry name" value="PPIase_PpiC"/>
</dbReference>
<comment type="subcellular location">
    <subcellularLocation>
        <location evidence="2">Cytoplasm</location>
        <location evidence="2">Cytoskeleton</location>
        <location evidence="2">Spindle</location>
    </subcellularLocation>
    <subcellularLocation>
        <location evidence="3">Nucleus</location>
        <location evidence="3">Nucleolus</location>
    </subcellularLocation>
</comment>
<dbReference type="EC" id="5.2.1.8" evidence="12"/>
<dbReference type="Pfam" id="PF13616">
    <property type="entry name" value="Rotamase_3"/>
    <property type="match status" value="1"/>
</dbReference>
<dbReference type="GO" id="GO:0005730">
    <property type="term" value="C:nucleolus"/>
    <property type="evidence" value="ECO:0007669"/>
    <property type="project" value="UniProtKB-SubCell"/>
</dbReference>